<comment type="caution">
    <text evidence="1">The sequence shown here is derived from an EMBL/GenBank/DDBJ whole genome shotgun (WGS) entry which is preliminary data.</text>
</comment>
<dbReference type="Proteomes" id="UP000814140">
    <property type="component" value="Unassembled WGS sequence"/>
</dbReference>
<dbReference type="EMBL" id="MU277208">
    <property type="protein sequence ID" value="KAI0062246.1"/>
    <property type="molecule type" value="Genomic_DNA"/>
</dbReference>
<reference evidence="1" key="1">
    <citation type="submission" date="2021-03" db="EMBL/GenBank/DDBJ databases">
        <authorList>
            <consortium name="DOE Joint Genome Institute"/>
            <person name="Ahrendt S."/>
            <person name="Looney B.P."/>
            <person name="Miyauchi S."/>
            <person name="Morin E."/>
            <person name="Drula E."/>
            <person name="Courty P.E."/>
            <person name="Chicoki N."/>
            <person name="Fauchery L."/>
            <person name="Kohler A."/>
            <person name="Kuo A."/>
            <person name="Labutti K."/>
            <person name="Pangilinan J."/>
            <person name="Lipzen A."/>
            <person name="Riley R."/>
            <person name="Andreopoulos W."/>
            <person name="He G."/>
            <person name="Johnson J."/>
            <person name="Barry K.W."/>
            <person name="Grigoriev I.V."/>
            <person name="Nagy L."/>
            <person name="Hibbett D."/>
            <person name="Henrissat B."/>
            <person name="Matheny P.B."/>
            <person name="Labbe J."/>
            <person name="Martin F."/>
        </authorList>
    </citation>
    <scope>NUCLEOTIDE SEQUENCE</scope>
    <source>
        <strain evidence="1">HHB10654</strain>
    </source>
</reference>
<reference evidence="1" key="2">
    <citation type="journal article" date="2022" name="New Phytol.">
        <title>Evolutionary transition to the ectomycorrhizal habit in the genomes of a hyperdiverse lineage of mushroom-forming fungi.</title>
        <authorList>
            <person name="Looney B."/>
            <person name="Miyauchi S."/>
            <person name="Morin E."/>
            <person name="Drula E."/>
            <person name="Courty P.E."/>
            <person name="Kohler A."/>
            <person name="Kuo A."/>
            <person name="LaButti K."/>
            <person name="Pangilinan J."/>
            <person name="Lipzen A."/>
            <person name="Riley R."/>
            <person name="Andreopoulos W."/>
            <person name="He G."/>
            <person name="Johnson J."/>
            <person name="Nolan M."/>
            <person name="Tritt A."/>
            <person name="Barry K.W."/>
            <person name="Grigoriev I.V."/>
            <person name="Nagy L.G."/>
            <person name="Hibbett D."/>
            <person name="Henrissat B."/>
            <person name="Matheny P.B."/>
            <person name="Labbe J."/>
            <person name="Martin F.M."/>
        </authorList>
    </citation>
    <scope>NUCLEOTIDE SEQUENCE</scope>
    <source>
        <strain evidence="1">HHB10654</strain>
    </source>
</reference>
<protein>
    <submittedName>
        <fullName evidence="1">P-loop containing nucleoside triphosphate hydrolase protein</fullName>
    </submittedName>
</protein>
<organism evidence="1 2">
    <name type="scientific">Artomyces pyxidatus</name>
    <dbReference type="NCBI Taxonomy" id="48021"/>
    <lineage>
        <taxon>Eukaryota</taxon>
        <taxon>Fungi</taxon>
        <taxon>Dikarya</taxon>
        <taxon>Basidiomycota</taxon>
        <taxon>Agaricomycotina</taxon>
        <taxon>Agaricomycetes</taxon>
        <taxon>Russulales</taxon>
        <taxon>Auriscalpiaceae</taxon>
        <taxon>Artomyces</taxon>
    </lineage>
</organism>
<evidence type="ECO:0000313" key="1">
    <source>
        <dbReference type="EMBL" id="KAI0062246.1"/>
    </source>
</evidence>
<keyword evidence="1" id="KW-0378">Hydrolase</keyword>
<name>A0ACB8T269_9AGAM</name>
<keyword evidence="2" id="KW-1185">Reference proteome</keyword>
<proteinExistence type="predicted"/>
<accession>A0ACB8T269</accession>
<evidence type="ECO:0000313" key="2">
    <source>
        <dbReference type="Proteomes" id="UP000814140"/>
    </source>
</evidence>
<sequence>MDRENLARIAREHGIDDDLDLEYYAEGLTSYGQLHDYADDTLVDPYADEPDSSPSPSVPRKALPDYTAKREPVPGLSYQKFEDQIESFDYEDLRKPTTNIASYTPSLRMPDHAGSRTPISRAKSRNVLDAHPLATSRYHDQRAIPEGPSTHDDRGSNPRNVHGIRLRPVSELPDIYRGIFKFGAFNAIQSSCFNTIMQSDENMVISSPTGSGKTVLFELSIIRMLMNPSKMGSKCVYLAPTKALCSERFRDWSSKFEPLGMKCCELTGDTVQFGNGAWGEAKNATIIITTGEKWDSLTRSWREHGQILSQIHLFLVDEVHILNESRGSTLEVVISRMKTRGSAVRFVTVSATVPNIDDVVNWIGNKTSDGPATVFEFGEEFRPCQLTRFVYGYPPSKNQNDFTFSRSLDFRLFHVLQQHSANKPILVFVSTRKAVLQTAEQLLLDFTKAAEAKQPLPWAAPQRIEHTFHEKKLDKLVAAGIGAHHAGLDIDDKRIIEDLFLKKTLRVVVSTSTLAVGVNLPAHIVVIKGVKMFHGSTPQEYCDLDIMQMIGRAGRPQFDKEGIAIIMCESNLERKYQTLTHGRTVLESSLHLNLAEHITSEVGLGTITSVETTKQWLRSSFMFQRLQKNPELYAVGGHPNQSWQTRLDDMVERSITSLKEAELLANVEGTSGDLCSTDFGEIMSKFYIRQSTMVLISKLPERATIREMLEAIALADEFFEIKLRAGEKQIYNQLRAHNDIRFRIKKVENTADKVFILIQAVLGNVPLRGPEYRAADSQPHLDAGTVFRHVNRIARAIVEMAIMKRNGAQVKHGLELLRILNAKTWEDRPSVLRQINSIGEKSIQVLAEHGISSLDVLRKQDPGRIELLLNRKPGFGHAVLASLAELPQYTLKLTEISISAPGGGQPVEIDLAIECGVVVGDRPSYKPRGQKNRGHYDMTIVLTLTSDMDFIDFRRISTKLLTDSKSFTVTAQLSKPSQSVYVYMVSVSVSISLYFPHSQKHDRKR</sequence>
<gene>
    <name evidence="1" type="ORF">BV25DRAFT_662819</name>
</gene>